<keyword evidence="3" id="KW-1185">Reference proteome</keyword>
<organism evidence="2 3">
    <name type="scientific">Pleurodeles waltl</name>
    <name type="common">Iberian ribbed newt</name>
    <dbReference type="NCBI Taxonomy" id="8319"/>
    <lineage>
        <taxon>Eukaryota</taxon>
        <taxon>Metazoa</taxon>
        <taxon>Chordata</taxon>
        <taxon>Craniata</taxon>
        <taxon>Vertebrata</taxon>
        <taxon>Euteleostomi</taxon>
        <taxon>Amphibia</taxon>
        <taxon>Batrachia</taxon>
        <taxon>Caudata</taxon>
        <taxon>Salamandroidea</taxon>
        <taxon>Salamandridae</taxon>
        <taxon>Pleurodelinae</taxon>
        <taxon>Pleurodeles</taxon>
    </lineage>
</organism>
<dbReference type="AlphaFoldDB" id="A0AAV7NFM5"/>
<gene>
    <name evidence="2" type="ORF">NDU88_003027</name>
</gene>
<dbReference type="EMBL" id="JANPWB010000012">
    <property type="protein sequence ID" value="KAJ1114796.1"/>
    <property type="molecule type" value="Genomic_DNA"/>
</dbReference>
<evidence type="ECO:0000313" key="3">
    <source>
        <dbReference type="Proteomes" id="UP001066276"/>
    </source>
</evidence>
<proteinExistence type="predicted"/>
<accession>A0AAV7NFM5</accession>
<reference evidence="2" key="1">
    <citation type="journal article" date="2022" name="bioRxiv">
        <title>Sequencing and chromosome-scale assembly of the giantPleurodeles waltlgenome.</title>
        <authorList>
            <person name="Brown T."/>
            <person name="Elewa A."/>
            <person name="Iarovenko S."/>
            <person name="Subramanian E."/>
            <person name="Araus A.J."/>
            <person name="Petzold A."/>
            <person name="Susuki M."/>
            <person name="Suzuki K.-i.T."/>
            <person name="Hayashi T."/>
            <person name="Toyoda A."/>
            <person name="Oliveira C."/>
            <person name="Osipova E."/>
            <person name="Leigh N.D."/>
            <person name="Simon A."/>
            <person name="Yun M.H."/>
        </authorList>
    </citation>
    <scope>NUCLEOTIDE SEQUENCE</scope>
    <source>
        <strain evidence="2">20211129_DDA</strain>
        <tissue evidence="2">Liver</tissue>
    </source>
</reference>
<feature type="region of interest" description="Disordered" evidence="1">
    <location>
        <begin position="1"/>
        <end position="85"/>
    </location>
</feature>
<feature type="compositionally biased region" description="Gly residues" evidence="1">
    <location>
        <begin position="74"/>
        <end position="85"/>
    </location>
</feature>
<protein>
    <submittedName>
        <fullName evidence="2">Uncharacterized protein</fullName>
    </submittedName>
</protein>
<sequence>MSVAHLVRFSIGNSQKKVPWSPRDIQSEPDASAGAARERGTQRSILVKVSASYESIDENTETPRKETGECPGEQGSGGMLGYSSR</sequence>
<name>A0AAV7NFM5_PLEWA</name>
<dbReference type="Proteomes" id="UP001066276">
    <property type="component" value="Chromosome 8"/>
</dbReference>
<evidence type="ECO:0000313" key="2">
    <source>
        <dbReference type="EMBL" id="KAJ1114796.1"/>
    </source>
</evidence>
<comment type="caution">
    <text evidence="2">The sequence shown here is derived from an EMBL/GenBank/DDBJ whole genome shotgun (WGS) entry which is preliminary data.</text>
</comment>
<evidence type="ECO:0000256" key="1">
    <source>
        <dbReference type="SAM" id="MobiDB-lite"/>
    </source>
</evidence>